<comment type="similarity">
    <text evidence="2 6">Belongs to the cytochrome P450 family.</text>
</comment>
<keyword evidence="5 6" id="KW-0349">Heme</keyword>
<comment type="caution">
    <text evidence="7">The sequence shown here is derived from an EMBL/GenBank/DDBJ whole genome shotgun (WGS) entry which is preliminary data.</text>
</comment>
<dbReference type="InterPro" id="IPR036396">
    <property type="entry name" value="Cyt_P450_sf"/>
</dbReference>
<dbReference type="PANTHER" id="PTHR24300:SF417">
    <property type="entry name" value="CYTOCHROME P450 508B1-RELATED"/>
    <property type="match status" value="1"/>
</dbReference>
<feature type="binding site" description="axial binding residue" evidence="5">
    <location>
        <position position="381"/>
    </location>
    <ligand>
        <name>heme</name>
        <dbReference type="ChEBI" id="CHEBI:30413"/>
    </ligand>
    <ligandPart>
        <name>Fe</name>
        <dbReference type="ChEBI" id="CHEBI:18248"/>
    </ligandPart>
</feature>
<keyword evidence="6" id="KW-0560">Oxidoreductase</keyword>
<evidence type="ECO:0000256" key="5">
    <source>
        <dbReference type="PIRSR" id="PIRSR602401-1"/>
    </source>
</evidence>
<proteinExistence type="inferred from homology"/>
<dbReference type="GO" id="GO:0016020">
    <property type="term" value="C:membrane"/>
    <property type="evidence" value="ECO:0007669"/>
    <property type="project" value="UniProtKB-SubCell"/>
</dbReference>
<dbReference type="InterPro" id="IPR050182">
    <property type="entry name" value="Cytochrome_P450_fam2"/>
</dbReference>
<name>A0A8J4PR16_9MYCE</name>
<organism evidence="7 8">
    <name type="scientific">Polysphondylium violaceum</name>
    <dbReference type="NCBI Taxonomy" id="133409"/>
    <lineage>
        <taxon>Eukaryota</taxon>
        <taxon>Amoebozoa</taxon>
        <taxon>Evosea</taxon>
        <taxon>Eumycetozoa</taxon>
        <taxon>Dictyostelia</taxon>
        <taxon>Dictyosteliales</taxon>
        <taxon>Dictyosteliaceae</taxon>
        <taxon>Polysphondylium</taxon>
    </lineage>
</organism>
<dbReference type="Pfam" id="PF00067">
    <property type="entry name" value="p450"/>
    <property type="match status" value="1"/>
</dbReference>
<dbReference type="PRINTS" id="PR00385">
    <property type="entry name" value="P450"/>
</dbReference>
<evidence type="ECO:0000256" key="3">
    <source>
        <dbReference type="ARBA" id="ARBA00022723"/>
    </source>
</evidence>
<evidence type="ECO:0000256" key="6">
    <source>
        <dbReference type="RuleBase" id="RU000461"/>
    </source>
</evidence>
<dbReference type="CDD" id="cd20617">
    <property type="entry name" value="CYP1_2-like"/>
    <property type="match status" value="1"/>
</dbReference>
<dbReference type="PROSITE" id="PS00086">
    <property type="entry name" value="CYTOCHROME_P450"/>
    <property type="match status" value="1"/>
</dbReference>
<dbReference type="InterPro" id="IPR017972">
    <property type="entry name" value="Cyt_P450_CS"/>
</dbReference>
<keyword evidence="4 5" id="KW-0408">Iron</keyword>
<accession>A0A8J4PR16</accession>
<dbReference type="InterPro" id="IPR001128">
    <property type="entry name" value="Cyt_P450"/>
</dbReference>
<protein>
    <recommendedName>
        <fullName evidence="9">Cytochrome P450 family protein</fullName>
    </recommendedName>
</protein>
<dbReference type="GO" id="GO:0016705">
    <property type="term" value="F:oxidoreductase activity, acting on paired donors, with incorporation or reduction of molecular oxygen"/>
    <property type="evidence" value="ECO:0007669"/>
    <property type="project" value="InterPro"/>
</dbReference>
<dbReference type="AlphaFoldDB" id="A0A8J4PR16"/>
<sequence length="434" mass="50398">MHEKYGPVYRVWMGDFYTIVINDIELIKKIFIQHSDIFINHPDTPTNRHYSNNYNGLIFTRDMDKWTTRRRILVSSLQKIKMKNVYSQLDVFVNQLLGSMKQHSDLDGGDQTIFYPRVHIQQFTMNIILQMIMNKKVQVEQEEGLKNFYDMINLAFIDLGNSKLSDWVYILQPFLSVYYKVKTDSLVPNVIKNQFLRKEYDEHLNSFSDEYKENPRDFIDVLINQLQESDQQEKAQVCLNICLDLIFAGVETVSGVLDWSFVYLVNNPMIQQIAYKELVDVVGKDRNVKLSDRNSTPYLNAFIKEVCRIRVVGPLGVPRTCSEDIKIDGYLFPKDAQIIPNLYGIALNSNYWENPLEFDPSRFLKQQNNGFNIFSWGPRNCPGQQLANDELYLAIGNIIKSFEVSSIDGNPIDDTGVFALSLYPKPFPVNLKSR</sequence>
<comment type="subcellular location">
    <subcellularLocation>
        <location evidence="1">Membrane</location>
        <topology evidence="1">Single-pass membrane protein</topology>
    </subcellularLocation>
</comment>
<evidence type="ECO:0000256" key="2">
    <source>
        <dbReference type="ARBA" id="ARBA00010617"/>
    </source>
</evidence>
<keyword evidence="8" id="KW-1185">Reference proteome</keyword>
<dbReference type="GO" id="GO:0020037">
    <property type="term" value="F:heme binding"/>
    <property type="evidence" value="ECO:0007669"/>
    <property type="project" value="InterPro"/>
</dbReference>
<evidence type="ECO:0008006" key="9">
    <source>
        <dbReference type="Google" id="ProtNLM"/>
    </source>
</evidence>
<dbReference type="PANTHER" id="PTHR24300">
    <property type="entry name" value="CYTOCHROME P450 508A4-RELATED"/>
    <property type="match status" value="1"/>
</dbReference>
<keyword evidence="6" id="KW-0503">Monooxygenase</keyword>
<comment type="cofactor">
    <cofactor evidence="5">
        <name>heme</name>
        <dbReference type="ChEBI" id="CHEBI:30413"/>
    </cofactor>
</comment>
<dbReference type="Gene3D" id="1.10.630.10">
    <property type="entry name" value="Cytochrome P450"/>
    <property type="match status" value="1"/>
</dbReference>
<reference evidence="7" key="1">
    <citation type="submission" date="2020-01" db="EMBL/GenBank/DDBJ databases">
        <title>Development of genomics and gene disruption for Polysphondylium violaceum indicates a role for the polyketide synthase stlB in stalk morphogenesis.</title>
        <authorList>
            <person name="Narita B."/>
            <person name="Kawabe Y."/>
            <person name="Kin K."/>
            <person name="Saito T."/>
            <person name="Gibbs R."/>
            <person name="Kuspa A."/>
            <person name="Muzny D."/>
            <person name="Queller D."/>
            <person name="Richards S."/>
            <person name="Strassman J."/>
            <person name="Sucgang R."/>
            <person name="Worley K."/>
            <person name="Schaap P."/>
        </authorList>
    </citation>
    <scope>NUCLEOTIDE SEQUENCE</scope>
    <source>
        <strain evidence="7">QSvi11</strain>
    </source>
</reference>
<dbReference type="OrthoDB" id="1055148at2759"/>
<dbReference type="PRINTS" id="PR00463">
    <property type="entry name" value="EP450I"/>
</dbReference>
<evidence type="ECO:0000313" key="7">
    <source>
        <dbReference type="EMBL" id="KAF2072573.1"/>
    </source>
</evidence>
<evidence type="ECO:0000313" key="8">
    <source>
        <dbReference type="Proteomes" id="UP000695562"/>
    </source>
</evidence>
<dbReference type="InterPro" id="IPR002401">
    <property type="entry name" value="Cyt_P450_E_grp-I"/>
</dbReference>
<keyword evidence="3 5" id="KW-0479">Metal-binding</keyword>
<evidence type="ECO:0000256" key="1">
    <source>
        <dbReference type="ARBA" id="ARBA00004167"/>
    </source>
</evidence>
<gene>
    <name evidence="7" type="ORF">CYY_006122</name>
</gene>
<evidence type="ECO:0000256" key="4">
    <source>
        <dbReference type="ARBA" id="ARBA00023004"/>
    </source>
</evidence>
<dbReference type="EMBL" id="AJWJ01000268">
    <property type="protein sequence ID" value="KAF2072573.1"/>
    <property type="molecule type" value="Genomic_DNA"/>
</dbReference>
<dbReference type="Proteomes" id="UP000695562">
    <property type="component" value="Unassembled WGS sequence"/>
</dbReference>
<dbReference type="GO" id="GO:0005506">
    <property type="term" value="F:iron ion binding"/>
    <property type="evidence" value="ECO:0007669"/>
    <property type="project" value="InterPro"/>
</dbReference>
<dbReference type="GO" id="GO:0004497">
    <property type="term" value="F:monooxygenase activity"/>
    <property type="evidence" value="ECO:0007669"/>
    <property type="project" value="UniProtKB-KW"/>
</dbReference>
<dbReference type="SUPFAM" id="SSF48264">
    <property type="entry name" value="Cytochrome P450"/>
    <property type="match status" value="1"/>
</dbReference>